<dbReference type="OrthoDB" id="9815896at2"/>
<keyword evidence="5" id="KW-0819">tRNA processing</keyword>
<dbReference type="SUPFAM" id="SSF52540">
    <property type="entry name" value="P-loop containing nucleoside triphosphate hydrolases"/>
    <property type="match status" value="1"/>
</dbReference>
<evidence type="ECO:0000256" key="1">
    <source>
        <dbReference type="ARBA" id="ARBA00004496"/>
    </source>
</evidence>
<keyword evidence="11" id="KW-0808">Transferase</keyword>
<evidence type="ECO:0000256" key="5">
    <source>
        <dbReference type="ARBA" id="ARBA00022694"/>
    </source>
</evidence>
<evidence type="ECO:0000256" key="10">
    <source>
        <dbReference type="ARBA" id="ARBA00032441"/>
    </source>
</evidence>
<keyword evidence="6" id="KW-0479">Metal-binding</keyword>
<comment type="subcellular location">
    <subcellularLocation>
        <location evidence="1">Cytoplasm</location>
    </subcellularLocation>
</comment>
<dbReference type="Pfam" id="PF02367">
    <property type="entry name" value="TsaE"/>
    <property type="match status" value="1"/>
</dbReference>
<dbReference type="PANTHER" id="PTHR33540:SF2">
    <property type="entry name" value="TRNA THREONYLCARBAMOYLADENOSINE BIOSYNTHESIS PROTEIN TSAE"/>
    <property type="match status" value="1"/>
</dbReference>
<keyword evidence="12" id="KW-1185">Reference proteome</keyword>
<evidence type="ECO:0000256" key="3">
    <source>
        <dbReference type="ARBA" id="ARBA00019010"/>
    </source>
</evidence>
<dbReference type="GO" id="GO:0005737">
    <property type="term" value="C:cytoplasm"/>
    <property type="evidence" value="ECO:0007669"/>
    <property type="project" value="UniProtKB-SubCell"/>
</dbReference>
<keyword evidence="4" id="KW-0963">Cytoplasm</keyword>
<dbReference type="GO" id="GO:0002949">
    <property type="term" value="P:tRNA threonylcarbamoyladenosine modification"/>
    <property type="evidence" value="ECO:0007669"/>
    <property type="project" value="InterPro"/>
</dbReference>
<keyword evidence="8" id="KW-0067">ATP-binding</keyword>
<comment type="caution">
    <text evidence="11">The sequence shown here is derived from an EMBL/GenBank/DDBJ whole genome shotgun (WGS) entry which is preliminary data.</text>
</comment>
<dbReference type="NCBIfam" id="TIGR00150">
    <property type="entry name" value="T6A_YjeE"/>
    <property type="match status" value="1"/>
</dbReference>
<dbReference type="InterPro" id="IPR003442">
    <property type="entry name" value="T6A_TsaE"/>
</dbReference>
<name>A0A316TUI9_9BACT</name>
<dbReference type="PANTHER" id="PTHR33540">
    <property type="entry name" value="TRNA THREONYLCARBAMOYLADENOSINE BIOSYNTHESIS PROTEIN TSAE"/>
    <property type="match status" value="1"/>
</dbReference>
<evidence type="ECO:0000256" key="4">
    <source>
        <dbReference type="ARBA" id="ARBA00022490"/>
    </source>
</evidence>
<dbReference type="RefSeq" id="WP_109643807.1">
    <property type="nucleotide sequence ID" value="NZ_QGGB01000001.1"/>
</dbReference>
<gene>
    <name evidence="11" type="ORF">DDZ15_00595</name>
</gene>
<sequence length="139" mass="15572">MTQDFISHSVSETLRIAEEFAETVSPGDVILLEGDLGAGKTHFVKGFVRRFGLSSEVVSSPTFTIINEYIGSLAVYHFDFYRIENIEEALEIGTEEYLYGTGVCIVEWPERVRDILPEDAQTVHITTIAPEKRMITIVG</sequence>
<dbReference type="Gene3D" id="3.40.50.300">
    <property type="entry name" value="P-loop containing nucleotide triphosphate hydrolases"/>
    <property type="match status" value="1"/>
</dbReference>
<dbReference type="AlphaFoldDB" id="A0A316TUI9"/>
<reference evidence="11 12" key="1">
    <citation type="submission" date="2018-05" db="EMBL/GenBank/DDBJ databases">
        <title>Rhodohalobacter halophilus gen. nov., sp. nov., a moderately halophilic member of the family Balneolaceae.</title>
        <authorList>
            <person name="Liu Z.-W."/>
        </authorList>
    </citation>
    <scope>NUCLEOTIDE SEQUENCE [LARGE SCALE GENOMIC DNA]</scope>
    <source>
        <strain evidence="11 12">8A47</strain>
    </source>
</reference>
<dbReference type="EMBL" id="QGGB01000001">
    <property type="protein sequence ID" value="PWN08167.1"/>
    <property type="molecule type" value="Genomic_DNA"/>
</dbReference>
<organism evidence="11 12">
    <name type="scientific">Rhodohalobacter mucosus</name>
    <dbReference type="NCBI Taxonomy" id="2079485"/>
    <lineage>
        <taxon>Bacteria</taxon>
        <taxon>Pseudomonadati</taxon>
        <taxon>Balneolota</taxon>
        <taxon>Balneolia</taxon>
        <taxon>Balneolales</taxon>
        <taxon>Balneolaceae</taxon>
        <taxon>Rhodohalobacter</taxon>
    </lineage>
</organism>
<evidence type="ECO:0000313" key="11">
    <source>
        <dbReference type="EMBL" id="PWN08167.1"/>
    </source>
</evidence>
<comment type="similarity">
    <text evidence="2">Belongs to the TsaE family.</text>
</comment>
<protein>
    <recommendedName>
        <fullName evidence="3">tRNA threonylcarbamoyladenosine biosynthesis protein TsaE</fullName>
    </recommendedName>
    <alternativeName>
        <fullName evidence="10">t(6)A37 threonylcarbamoyladenosine biosynthesis protein TsaE</fullName>
    </alternativeName>
</protein>
<keyword evidence="9" id="KW-0460">Magnesium</keyword>
<dbReference type="Proteomes" id="UP000245533">
    <property type="component" value="Unassembled WGS sequence"/>
</dbReference>
<evidence type="ECO:0000256" key="8">
    <source>
        <dbReference type="ARBA" id="ARBA00022840"/>
    </source>
</evidence>
<dbReference type="InterPro" id="IPR027417">
    <property type="entry name" value="P-loop_NTPase"/>
</dbReference>
<evidence type="ECO:0000256" key="9">
    <source>
        <dbReference type="ARBA" id="ARBA00022842"/>
    </source>
</evidence>
<evidence type="ECO:0000256" key="2">
    <source>
        <dbReference type="ARBA" id="ARBA00007599"/>
    </source>
</evidence>
<accession>A0A316TUI9</accession>
<evidence type="ECO:0000256" key="6">
    <source>
        <dbReference type="ARBA" id="ARBA00022723"/>
    </source>
</evidence>
<keyword evidence="7" id="KW-0547">Nucleotide-binding</keyword>
<dbReference type="GO" id="GO:0046872">
    <property type="term" value="F:metal ion binding"/>
    <property type="evidence" value="ECO:0007669"/>
    <property type="project" value="UniProtKB-KW"/>
</dbReference>
<proteinExistence type="inferred from homology"/>
<evidence type="ECO:0000313" key="12">
    <source>
        <dbReference type="Proteomes" id="UP000245533"/>
    </source>
</evidence>
<dbReference type="GO" id="GO:0016740">
    <property type="term" value="F:transferase activity"/>
    <property type="evidence" value="ECO:0007669"/>
    <property type="project" value="UniProtKB-KW"/>
</dbReference>
<evidence type="ECO:0000256" key="7">
    <source>
        <dbReference type="ARBA" id="ARBA00022741"/>
    </source>
</evidence>
<dbReference type="GO" id="GO:0005524">
    <property type="term" value="F:ATP binding"/>
    <property type="evidence" value="ECO:0007669"/>
    <property type="project" value="UniProtKB-KW"/>
</dbReference>